<reference evidence="1 2" key="1">
    <citation type="journal article" date="2014" name="Agronomy (Basel)">
        <title>A Draft Genome Sequence for Ensete ventricosum, the Drought-Tolerant Tree Against Hunger.</title>
        <authorList>
            <person name="Harrison J."/>
            <person name="Moore K.A."/>
            <person name="Paszkiewicz K."/>
            <person name="Jones T."/>
            <person name="Grant M."/>
            <person name="Ambacheew D."/>
            <person name="Muzemil S."/>
            <person name="Studholme D.J."/>
        </authorList>
    </citation>
    <scope>NUCLEOTIDE SEQUENCE [LARGE SCALE GENOMIC DNA]</scope>
</reference>
<accession>A0A426YFI3</accession>
<gene>
    <name evidence="1" type="ORF">B296_00039860</name>
</gene>
<dbReference type="EMBL" id="AMZH03012729">
    <property type="protein sequence ID" value="RRT50509.1"/>
    <property type="molecule type" value="Genomic_DNA"/>
</dbReference>
<evidence type="ECO:0000313" key="1">
    <source>
        <dbReference type="EMBL" id="RRT50509.1"/>
    </source>
</evidence>
<name>A0A426YFI3_ENSVE</name>
<dbReference type="Proteomes" id="UP000287651">
    <property type="component" value="Unassembled WGS sequence"/>
</dbReference>
<dbReference type="AlphaFoldDB" id="A0A426YFI3"/>
<proteinExistence type="predicted"/>
<organism evidence="1 2">
    <name type="scientific">Ensete ventricosum</name>
    <name type="common">Abyssinian banana</name>
    <name type="synonym">Musa ensete</name>
    <dbReference type="NCBI Taxonomy" id="4639"/>
    <lineage>
        <taxon>Eukaryota</taxon>
        <taxon>Viridiplantae</taxon>
        <taxon>Streptophyta</taxon>
        <taxon>Embryophyta</taxon>
        <taxon>Tracheophyta</taxon>
        <taxon>Spermatophyta</taxon>
        <taxon>Magnoliopsida</taxon>
        <taxon>Liliopsida</taxon>
        <taxon>Zingiberales</taxon>
        <taxon>Musaceae</taxon>
        <taxon>Ensete</taxon>
    </lineage>
</organism>
<comment type="caution">
    <text evidence="1">The sequence shown here is derived from an EMBL/GenBank/DDBJ whole genome shotgun (WGS) entry which is preliminary data.</text>
</comment>
<evidence type="ECO:0000313" key="2">
    <source>
        <dbReference type="Proteomes" id="UP000287651"/>
    </source>
</evidence>
<sequence length="86" mass="9578">MRALVISIWGWCTTKGESRVQVLVSPNRGDLSYKGMIGAIGELDCSSAYIRLREPGKSENKAECSFRANLLAFRKLDSNEKENHSS</sequence>
<protein>
    <submittedName>
        <fullName evidence="1">Uncharacterized protein</fullName>
    </submittedName>
</protein>